<evidence type="ECO:0000313" key="2">
    <source>
        <dbReference type="EMBL" id="EMD01105.1"/>
    </source>
</evidence>
<proteinExistence type="predicted"/>
<protein>
    <submittedName>
        <fullName evidence="2">Uncharacterized protein</fullName>
    </submittedName>
</protein>
<keyword evidence="3" id="KW-1185">Reference proteome</keyword>
<name>M2NNL8_BAUPA</name>
<gene>
    <name evidence="2" type="ORF">BAUCODRAFT_128099</name>
</gene>
<dbReference type="HOGENOM" id="CLU_1294155_0_0_1"/>
<evidence type="ECO:0000313" key="3">
    <source>
        <dbReference type="Proteomes" id="UP000011761"/>
    </source>
</evidence>
<dbReference type="KEGG" id="bcom:BAUCODRAFT_128099"/>
<dbReference type="GeneID" id="19108176"/>
<dbReference type="RefSeq" id="XP_007672289.1">
    <property type="nucleotide sequence ID" value="XM_007674099.1"/>
</dbReference>
<dbReference type="Proteomes" id="UP000011761">
    <property type="component" value="Unassembled WGS sequence"/>
</dbReference>
<evidence type="ECO:0000256" key="1">
    <source>
        <dbReference type="SAM" id="MobiDB-lite"/>
    </source>
</evidence>
<dbReference type="AlphaFoldDB" id="M2NNL8"/>
<feature type="region of interest" description="Disordered" evidence="1">
    <location>
        <begin position="192"/>
        <end position="213"/>
    </location>
</feature>
<sequence>MGSVAQLPSPSVDLHNIPDLCDRIPAKDPLATSAAMASYGFGDYGSYGDPMIPMDDFDVPNGHTLIGHIHWTSMTFRLSMNHGNLQPFESQSELVGWGDDMDSIFASQRDQTLWSRTRGSGRRMIHDETPYDHDPNYDPHGRLGEQWGMPSGEEFGMLQLSTGTSDGRLSNHRLNDGYPRLPHGFYLSGRTTIPDVSGASRVESTGRGAIRET</sequence>
<dbReference type="EMBL" id="KB445550">
    <property type="protein sequence ID" value="EMD01105.1"/>
    <property type="molecule type" value="Genomic_DNA"/>
</dbReference>
<reference evidence="2 3" key="1">
    <citation type="journal article" date="2012" name="PLoS Pathog.">
        <title>Diverse lifestyles and strategies of plant pathogenesis encoded in the genomes of eighteen Dothideomycetes fungi.</title>
        <authorList>
            <person name="Ohm R.A."/>
            <person name="Feau N."/>
            <person name="Henrissat B."/>
            <person name="Schoch C.L."/>
            <person name="Horwitz B.A."/>
            <person name="Barry K.W."/>
            <person name="Condon B.J."/>
            <person name="Copeland A.C."/>
            <person name="Dhillon B."/>
            <person name="Glaser F."/>
            <person name="Hesse C.N."/>
            <person name="Kosti I."/>
            <person name="LaButti K."/>
            <person name="Lindquist E.A."/>
            <person name="Lucas S."/>
            <person name="Salamov A.A."/>
            <person name="Bradshaw R.E."/>
            <person name="Ciuffetti L."/>
            <person name="Hamelin R.C."/>
            <person name="Kema G.H.J."/>
            <person name="Lawrence C."/>
            <person name="Scott J.A."/>
            <person name="Spatafora J.W."/>
            <person name="Turgeon B.G."/>
            <person name="de Wit P.J.G.M."/>
            <person name="Zhong S."/>
            <person name="Goodwin S.B."/>
            <person name="Grigoriev I.V."/>
        </authorList>
    </citation>
    <scope>NUCLEOTIDE SEQUENCE [LARGE SCALE GENOMIC DNA]</scope>
    <source>
        <strain evidence="2 3">UAMH 10762</strain>
    </source>
</reference>
<organism evidence="2 3">
    <name type="scientific">Baudoinia panamericana (strain UAMH 10762)</name>
    <name type="common">Angels' share fungus</name>
    <name type="synonym">Baudoinia compniacensis (strain UAMH 10762)</name>
    <dbReference type="NCBI Taxonomy" id="717646"/>
    <lineage>
        <taxon>Eukaryota</taxon>
        <taxon>Fungi</taxon>
        <taxon>Dikarya</taxon>
        <taxon>Ascomycota</taxon>
        <taxon>Pezizomycotina</taxon>
        <taxon>Dothideomycetes</taxon>
        <taxon>Dothideomycetidae</taxon>
        <taxon>Mycosphaerellales</taxon>
        <taxon>Teratosphaeriaceae</taxon>
        <taxon>Baudoinia</taxon>
    </lineage>
</organism>
<accession>M2NNL8</accession>